<sequence length="56" mass="6541">MGIALAIWSFKQLSQSHLDSGFIFFFIVYVLCISYFNSDKHDKNKKTIVVHEFINV</sequence>
<keyword evidence="1" id="KW-0812">Transmembrane</keyword>
<keyword evidence="1" id="KW-0472">Membrane</keyword>
<comment type="caution">
    <text evidence="2">The sequence shown here is derived from an EMBL/GenBank/DDBJ whole genome shotgun (WGS) entry which is preliminary data.</text>
</comment>
<evidence type="ECO:0000313" key="2">
    <source>
        <dbReference type="EMBL" id="OWT15567.1"/>
    </source>
</evidence>
<evidence type="ECO:0000313" key="3">
    <source>
        <dbReference type="Proteomes" id="UP000197894"/>
    </source>
</evidence>
<dbReference type="Proteomes" id="UP000197894">
    <property type="component" value="Unassembled WGS sequence"/>
</dbReference>
<dbReference type="AlphaFoldDB" id="A0AAP7YT59"/>
<reference evidence="2 3" key="1">
    <citation type="journal article" date="2017" name="BMC Genomics">
        <title>Prophages and adaptation of Staphylococcus aureus ST398 to the human clinic.</title>
        <authorList>
            <consortium name="Regional Infection Control Group of the Centre Region"/>
            <person name="Diene S.M."/>
            <person name="Corvaglia A.R."/>
            <person name="Francois P."/>
            <person name="van der Mee-Marquet N."/>
        </authorList>
    </citation>
    <scope>NUCLEOTIDE SEQUENCE [LARGE SCALE GENOMIC DNA]</scope>
    <source>
        <strain evidence="2 3">SA13-246</strain>
    </source>
</reference>
<name>A0AAP7YT59_STAAU</name>
<protein>
    <submittedName>
        <fullName evidence="2">Uncharacterized protein</fullName>
    </submittedName>
</protein>
<gene>
    <name evidence="2" type="ORF">AS572_08540</name>
</gene>
<proteinExistence type="predicted"/>
<keyword evidence="1" id="KW-1133">Transmembrane helix</keyword>
<organism evidence="2 3">
    <name type="scientific">Staphylococcus aureus</name>
    <dbReference type="NCBI Taxonomy" id="1280"/>
    <lineage>
        <taxon>Bacteria</taxon>
        <taxon>Bacillati</taxon>
        <taxon>Bacillota</taxon>
        <taxon>Bacilli</taxon>
        <taxon>Bacillales</taxon>
        <taxon>Staphylococcaceae</taxon>
        <taxon>Staphylococcus</taxon>
    </lineage>
</organism>
<dbReference type="EMBL" id="LNJK01000005">
    <property type="protein sequence ID" value="OWT15567.1"/>
    <property type="molecule type" value="Genomic_DNA"/>
</dbReference>
<accession>A0AAP7YT59</accession>
<feature type="transmembrane region" description="Helical" evidence="1">
    <location>
        <begin position="20"/>
        <end position="37"/>
    </location>
</feature>
<evidence type="ECO:0000256" key="1">
    <source>
        <dbReference type="SAM" id="Phobius"/>
    </source>
</evidence>